<proteinExistence type="predicted"/>
<dbReference type="AlphaFoldDB" id="A0A1B9IH92"/>
<feature type="transmembrane region" description="Helical" evidence="1">
    <location>
        <begin position="63"/>
        <end position="81"/>
    </location>
</feature>
<feature type="transmembrane region" description="Helical" evidence="1">
    <location>
        <begin position="27"/>
        <end position="43"/>
    </location>
</feature>
<keyword evidence="1" id="KW-1133">Transmembrane helix</keyword>
<dbReference type="EMBL" id="KI669468">
    <property type="protein sequence ID" value="OCF54807.1"/>
    <property type="molecule type" value="Genomic_DNA"/>
</dbReference>
<evidence type="ECO:0000313" key="2">
    <source>
        <dbReference type="EMBL" id="OCF54807.1"/>
    </source>
</evidence>
<sequence length="163" mass="18380">MDQAGYDAECLIKQSDELSNIFKTKQSLTVVFLALNTVVWQLTAPKEELPKGRSKWHKSFYTLAWIVLITSSISSVVVPLMSDKVRLHILSVLKVNANDLVGQSEDQDQNGVLTSLEAIKTEIKNMKTSTEEATKAFKKLAELLVQEELSRQQKLEEIIKAFK</sequence>
<protein>
    <submittedName>
        <fullName evidence="2">Uncharacterized protein</fullName>
    </submittedName>
</protein>
<evidence type="ECO:0000256" key="1">
    <source>
        <dbReference type="SAM" id="Phobius"/>
    </source>
</evidence>
<reference evidence="3" key="2">
    <citation type="submission" date="2013-12" db="EMBL/GenBank/DDBJ databases">
        <title>Evolution of pathogenesis and genome organization in the Tremellales.</title>
        <authorList>
            <person name="Cuomo C."/>
            <person name="Litvintseva A."/>
            <person name="Heitman J."/>
            <person name="Chen Y."/>
            <person name="Sun S."/>
            <person name="Springer D."/>
            <person name="Dromer F."/>
            <person name="Young S."/>
            <person name="Zeng Q."/>
            <person name="Chapman S."/>
            <person name="Gujja S."/>
            <person name="Saif S."/>
            <person name="Birren B."/>
        </authorList>
    </citation>
    <scope>NUCLEOTIDE SEQUENCE [LARGE SCALE GENOMIC DNA]</scope>
    <source>
        <strain evidence="3">CBS 10435</strain>
    </source>
</reference>
<keyword evidence="1" id="KW-0812">Transmembrane</keyword>
<organism evidence="2 3">
    <name type="scientific">Kwoniella mangroviensis CBS 10435</name>
    <dbReference type="NCBI Taxonomy" id="1331196"/>
    <lineage>
        <taxon>Eukaryota</taxon>
        <taxon>Fungi</taxon>
        <taxon>Dikarya</taxon>
        <taxon>Basidiomycota</taxon>
        <taxon>Agaricomycotina</taxon>
        <taxon>Tremellomycetes</taxon>
        <taxon>Tremellales</taxon>
        <taxon>Cryptococcaceae</taxon>
        <taxon>Kwoniella</taxon>
    </lineage>
</organism>
<keyword evidence="3" id="KW-1185">Reference proteome</keyword>
<reference evidence="2 3" key="1">
    <citation type="submission" date="2013-07" db="EMBL/GenBank/DDBJ databases">
        <title>The Genome Sequence of Kwoniella mangroviensis CBS10435.</title>
        <authorList>
            <consortium name="The Broad Institute Genome Sequencing Platform"/>
            <person name="Cuomo C."/>
            <person name="Litvintseva A."/>
            <person name="Chen Y."/>
            <person name="Heitman J."/>
            <person name="Sun S."/>
            <person name="Springer D."/>
            <person name="Dromer F."/>
            <person name="Young S.K."/>
            <person name="Zeng Q."/>
            <person name="Gargeya S."/>
            <person name="Fitzgerald M."/>
            <person name="Abouelleil A."/>
            <person name="Alvarado L."/>
            <person name="Berlin A.M."/>
            <person name="Chapman S.B."/>
            <person name="Dewar J."/>
            <person name="Goldberg J."/>
            <person name="Griggs A."/>
            <person name="Gujja S."/>
            <person name="Hansen M."/>
            <person name="Howarth C."/>
            <person name="Imamovic A."/>
            <person name="Larimer J."/>
            <person name="McCowan C."/>
            <person name="Murphy C."/>
            <person name="Pearson M."/>
            <person name="Priest M."/>
            <person name="Roberts A."/>
            <person name="Saif S."/>
            <person name="Shea T."/>
            <person name="Sykes S."/>
            <person name="Wortman J."/>
            <person name="Nusbaum C."/>
            <person name="Birren B."/>
        </authorList>
    </citation>
    <scope>NUCLEOTIDE SEQUENCE [LARGE SCALE GENOMIC DNA]</scope>
    <source>
        <strain evidence="2 3">CBS 10435</strain>
    </source>
</reference>
<keyword evidence="1" id="KW-0472">Membrane</keyword>
<evidence type="ECO:0000313" key="3">
    <source>
        <dbReference type="Proteomes" id="UP000092583"/>
    </source>
</evidence>
<gene>
    <name evidence="2" type="ORF">L486_07462</name>
</gene>
<accession>A0A1B9IH92</accession>
<name>A0A1B9IH92_9TREE</name>
<dbReference type="Proteomes" id="UP000092583">
    <property type="component" value="Unassembled WGS sequence"/>
</dbReference>